<dbReference type="EMBL" id="JAUJEA010000001">
    <property type="protein sequence ID" value="MDN5200176.1"/>
    <property type="molecule type" value="Genomic_DNA"/>
</dbReference>
<sequence length="142" mass="16193">MNNLKMLLTLSLACVMMMVTSCKEKDAQPQPEPIIIEKELNFIEGLELFYYGKKINIWDEAHRIVGPNGKVDYEIFQPAEFDGTDFVTVTYNLNADDTAKFTNLNFVILVDMNQQSVDEILEAYKDGETLTATNLILMLGDW</sequence>
<gene>
    <name evidence="1" type="ORF">QQ008_02360</name>
</gene>
<keyword evidence="2" id="KW-1185">Reference proteome</keyword>
<evidence type="ECO:0000313" key="2">
    <source>
        <dbReference type="Proteomes" id="UP001172082"/>
    </source>
</evidence>
<comment type="caution">
    <text evidence="1">The sequence shown here is derived from an EMBL/GenBank/DDBJ whole genome shotgun (WGS) entry which is preliminary data.</text>
</comment>
<name>A0ABT8KHI0_9BACT</name>
<dbReference type="PROSITE" id="PS51257">
    <property type="entry name" value="PROKAR_LIPOPROTEIN"/>
    <property type="match status" value="1"/>
</dbReference>
<reference evidence="1" key="1">
    <citation type="submission" date="2023-06" db="EMBL/GenBank/DDBJ databases">
        <title>Genomic of Parafulvivirga corallium.</title>
        <authorList>
            <person name="Wang G."/>
        </authorList>
    </citation>
    <scope>NUCLEOTIDE SEQUENCE</scope>
    <source>
        <strain evidence="1">BMA10</strain>
    </source>
</reference>
<protein>
    <submittedName>
        <fullName evidence="1">Uncharacterized protein</fullName>
    </submittedName>
</protein>
<dbReference type="RefSeq" id="WP_346750202.1">
    <property type="nucleotide sequence ID" value="NZ_JAUJEA010000001.1"/>
</dbReference>
<proteinExistence type="predicted"/>
<accession>A0ABT8KHI0</accession>
<evidence type="ECO:0000313" key="1">
    <source>
        <dbReference type="EMBL" id="MDN5200176.1"/>
    </source>
</evidence>
<organism evidence="1 2">
    <name type="scientific">Splendidivirga corallicola</name>
    <dbReference type="NCBI Taxonomy" id="3051826"/>
    <lineage>
        <taxon>Bacteria</taxon>
        <taxon>Pseudomonadati</taxon>
        <taxon>Bacteroidota</taxon>
        <taxon>Cytophagia</taxon>
        <taxon>Cytophagales</taxon>
        <taxon>Splendidivirgaceae</taxon>
        <taxon>Splendidivirga</taxon>
    </lineage>
</organism>
<dbReference type="Proteomes" id="UP001172082">
    <property type="component" value="Unassembled WGS sequence"/>
</dbReference>